<dbReference type="eggNOG" id="COG2972">
    <property type="taxonomic scope" value="Bacteria"/>
</dbReference>
<dbReference type="InterPro" id="IPR014710">
    <property type="entry name" value="RmlC-like_jellyroll"/>
</dbReference>
<protein>
    <recommendedName>
        <fullName evidence="18">Histidine kinase</fullName>
    </recommendedName>
</protein>
<feature type="domain" description="Histidine kinase/HSP90-like ATPase" evidence="12">
    <location>
        <begin position="414"/>
        <end position="517"/>
    </location>
</feature>
<evidence type="ECO:0000313" key="17">
    <source>
        <dbReference type="Proteomes" id="UP000019591"/>
    </source>
</evidence>
<evidence type="ECO:0000259" key="14">
    <source>
        <dbReference type="Pfam" id="PF07883"/>
    </source>
</evidence>
<evidence type="ECO:0000256" key="1">
    <source>
        <dbReference type="ARBA" id="ARBA00004651"/>
    </source>
</evidence>
<dbReference type="InterPro" id="IPR018771">
    <property type="entry name" value="PocR_dom"/>
</dbReference>
<keyword evidence="8" id="KW-0067">ATP-binding</keyword>
<dbReference type="InterPro" id="IPR003594">
    <property type="entry name" value="HATPase_dom"/>
</dbReference>
<accession>W8T489</accession>
<evidence type="ECO:0000256" key="8">
    <source>
        <dbReference type="ARBA" id="ARBA00022840"/>
    </source>
</evidence>
<dbReference type="PATRIC" id="fig|1286171.3.peg.1228"/>
<dbReference type="HOGENOM" id="CLU_038337_0_0_9"/>
<dbReference type="PANTHER" id="PTHR34220:SF11">
    <property type="entry name" value="SENSOR PROTEIN KINASE HPTS"/>
    <property type="match status" value="1"/>
</dbReference>
<dbReference type="STRING" id="1286171.EAL2_c12790"/>
<evidence type="ECO:0000259" key="13">
    <source>
        <dbReference type="Pfam" id="PF06580"/>
    </source>
</evidence>
<dbReference type="InterPro" id="IPR013096">
    <property type="entry name" value="Cupin_2"/>
</dbReference>
<dbReference type="GO" id="GO:0005524">
    <property type="term" value="F:ATP binding"/>
    <property type="evidence" value="ECO:0007669"/>
    <property type="project" value="UniProtKB-KW"/>
</dbReference>
<feature type="domain" description="Cupin type-2" evidence="14">
    <location>
        <begin position="33"/>
        <end position="101"/>
    </location>
</feature>
<dbReference type="Proteomes" id="UP000019591">
    <property type="component" value="Chromosome"/>
</dbReference>
<evidence type="ECO:0000256" key="9">
    <source>
        <dbReference type="ARBA" id="ARBA00022989"/>
    </source>
</evidence>
<keyword evidence="11" id="KW-0472">Membrane</keyword>
<evidence type="ECO:0000259" key="12">
    <source>
        <dbReference type="Pfam" id="PF02518"/>
    </source>
</evidence>
<dbReference type="InterPro" id="IPR011051">
    <property type="entry name" value="RmlC_Cupin_sf"/>
</dbReference>
<keyword evidence="2" id="KW-1003">Cell membrane</keyword>
<feature type="domain" description="Signal transduction histidine kinase internal region" evidence="13">
    <location>
        <begin position="320"/>
        <end position="396"/>
    </location>
</feature>
<evidence type="ECO:0000313" key="16">
    <source>
        <dbReference type="EMBL" id="AHM56574.1"/>
    </source>
</evidence>
<keyword evidence="3" id="KW-0597">Phosphoprotein</keyword>
<name>W8T489_PEPAC</name>
<dbReference type="Pfam" id="PF06580">
    <property type="entry name" value="His_kinase"/>
    <property type="match status" value="1"/>
</dbReference>
<dbReference type="Gene3D" id="3.30.565.10">
    <property type="entry name" value="Histidine kinase-like ATPase, C-terminal domain"/>
    <property type="match status" value="1"/>
</dbReference>
<reference evidence="16 17" key="1">
    <citation type="journal article" date="2014" name="Genome Announc.">
        <title>Complete Genome Sequence of Amino Acid-Utilizing Eubacterium acidaminophilum al-2 (DSM 3953).</title>
        <authorList>
            <person name="Poehlein A."/>
            <person name="Andreesen J.R."/>
            <person name="Daniel R."/>
        </authorList>
    </citation>
    <scope>NUCLEOTIDE SEQUENCE [LARGE SCALE GENOMIC DNA]</scope>
    <source>
        <strain evidence="16 17">DSM 3953</strain>
    </source>
</reference>
<dbReference type="Gene3D" id="2.60.120.10">
    <property type="entry name" value="Jelly Rolls"/>
    <property type="match status" value="1"/>
</dbReference>
<dbReference type="GO" id="GO:0000155">
    <property type="term" value="F:phosphorelay sensor kinase activity"/>
    <property type="evidence" value="ECO:0007669"/>
    <property type="project" value="InterPro"/>
</dbReference>
<sequence length="520" mass="58958">MEKNSIQHFDWGHIEWIYEPESGNSLSSMNIALTTILPHKRQERHIHYGNEQVIYVLAGKGIQHIGEGLSDIEPGSVYHIDAGSAHETINEGDEPIRELVISMPVLHEQNLLMPKGGPKALWELGADNEKVEITNEIMYIYEAIVTPMRIPVAIFDNQGSLVIKGRDYPEFCKTRCSSQANEVICPVYEIKGEYGPPHYNDLSAYICPYGLTVFLVPIMLGGKPIGIIKAGHIRTPSSSLSDSHNSADEASANSSDIMPLVPKGTLKAVMQQLKKLSKSVENYYVFKKTEVELSKKEERIQDIAKHEVALEESLKSTREQVLNIQINNHFLFNTLNAIAGMAIKEHSLKTYQSIIDLAKMLRYTASSQNYFVQIKAEMQYLHNYINLQMLRYGDRLEVDFDISEEIKNKNMPYNCLQPIVENCFIHGFKNTKDNMRISISGIIKEGNMEIEIRDNGEGMSEEALSSLRQRINEFERHELRGLAMVYSKLKLIYEDNFDFAVESMQGCGTTVRIVLPDHIA</sequence>
<keyword evidence="10" id="KW-0902">Two-component regulatory system</keyword>
<keyword evidence="4" id="KW-0808">Transferase</keyword>
<dbReference type="RefSeq" id="WP_025435564.1">
    <property type="nucleotide sequence ID" value="NZ_CP007452.1"/>
</dbReference>
<dbReference type="EMBL" id="CP007452">
    <property type="protein sequence ID" value="AHM56574.1"/>
    <property type="molecule type" value="Genomic_DNA"/>
</dbReference>
<keyword evidence="9" id="KW-1133">Transmembrane helix</keyword>
<evidence type="ECO:0000256" key="7">
    <source>
        <dbReference type="ARBA" id="ARBA00022777"/>
    </source>
</evidence>
<evidence type="ECO:0000256" key="11">
    <source>
        <dbReference type="ARBA" id="ARBA00023136"/>
    </source>
</evidence>
<dbReference type="eggNOG" id="COG0662">
    <property type="taxonomic scope" value="Bacteria"/>
</dbReference>
<gene>
    <name evidence="16" type="ORF">EAL2_c12790</name>
</gene>
<organism evidence="16 17">
    <name type="scientific">Peptoclostridium acidaminophilum DSM 3953</name>
    <dbReference type="NCBI Taxonomy" id="1286171"/>
    <lineage>
        <taxon>Bacteria</taxon>
        <taxon>Bacillati</taxon>
        <taxon>Bacillota</taxon>
        <taxon>Clostridia</taxon>
        <taxon>Peptostreptococcales</taxon>
        <taxon>Peptoclostridiaceae</taxon>
        <taxon>Peptoclostridium</taxon>
    </lineage>
</organism>
<dbReference type="InterPro" id="IPR010559">
    <property type="entry name" value="Sig_transdc_His_kin_internal"/>
</dbReference>
<evidence type="ECO:0000256" key="6">
    <source>
        <dbReference type="ARBA" id="ARBA00022741"/>
    </source>
</evidence>
<feature type="domain" description="PocR" evidence="15">
    <location>
        <begin position="136"/>
        <end position="278"/>
    </location>
</feature>
<keyword evidence="6" id="KW-0547">Nucleotide-binding</keyword>
<dbReference type="Pfam" id="PF10114">
    <property type="entry name" value="PocR"/>
    <property type="match status" value="1"/>
</dbReference>
<keyword evidence="5" id="KW-0812">Transmembrane</keyword>
<dbReference type="Pfam" id="PF07883">
    <property type="entry name" value="Cupin_2"/>
    <property type="match status" value="1"/>
</dbReference>
<keyword evidence="7" id="KW-0418">Kinase</keyword>
<keyword evidence="17" id="KW-1185">Reference proteome</keyword>
<dbReference type="GO" id="GO:0005886">
    <property type="term" value="C:plasma membrane"/>
    <property type="evidence" value="ECO:0007669"/>
    <property type="project" value="UniProtKB-SubCell"/>
</dbReference>
<dbReference type="PANTHER" id="PTHR34220">
    <property type="entry name" value="SENSOR HISTIDINE KINASE YPDA"/>
    <property type="match status" value="1"/>
</dbReference>
<evidence type="ECO:0008006" key="18">
    <source>
        <dbReference type="Google" id="ProtNLM"/>
    </source>
</evidence>
<evidence type="ECO:0000256" key="4">
    <source>
        <dbReference type="ARBA" id="ARBA00022679"/>
    </source>
</evidence>
<dbReference type="AlphaFoldDB" id="W8T489"/>
<evidence type="ECO:0000256" key="3">
    <source>
        <dbReference type="ARBA" id="ARBA00022553"/>
    </source>
</evidence>
<proteinExistence type="predicted"/>
<dbReference type="KEGG" id="eac:EAL2_c12790"/>
<dbReference type="InterPro" id="IPR036890">
    <property type="entry name" value="HATPase_C_sf"/>
</dbReference>
<dbReference type="OrthoDB" id="9809348at2"/>
<dbReference type="InterPro" id="IPR050640">
    <property type="entry name" value="Bact_2-comp_sensor_kinase"/>
</dbReference>
<comment type="subcellular location">
    <subcellularLocation>
        <location evidence="1">Cell membrane</location>
        <topology evidence="1">Multi-pass membrane protein</topology>
    </subcellularLocation>
</comment>
<dbReference type="Pfam" id="PF02518">
    <property type="entry name" value="HATPase_c"/>
    <property type="match status" value="1"/>
</dbReference>
<evidence type="ECO:0000259" key="15">
    <source>
        <dbReference type="Pfam" id="PF10114"/>
    </source>
</evidence>
<evidence type="ECO:0000256" key="10">
    <source>
        <dbReference type="ARBA" id="ARBA00023012"/>
    </source>
</evidence>
<evidence type="ECO:0000256" key="5">
    <source>
        <dbReference type="ARBA" id="ARBA00022692"/>
    </source>
</evidence>
<dbReference type="SUPFAM" id="SSF51182">
    <property type="entry name" value="RmlC-like cupins"/>
    <property type="match status" value="1"/>
</dbReference>
<dbReference type="SUPFAM" id="SSF55874">
    <property type="entry name" value="ATPase domain of HSP90 chaperone/DNA topoisomerase II/histidine kinase"/>
    <property type="match status" value="1"/>
</dbReference>
<evidence type="ECO:0000256" key="2">
    <source>
        <dbReference type="ARBA" id="ARBA00022475"/>
    </source>
</evidence>